<feature type="non-terminal residue" evidence="1">
    <location>
        <position position="1"/>
    </location>
</feature>
<name>A0A9Q0W7T8_9ROSI</name>
<keyword evidence="2" id="KW-1185">Reference proteome</keyword>
<organism evidence="1 2">
    <name type="scientific">Salix koriyanagi</name>
    <dbReference type="NCBI Taxonomy" id="2511006"/>
    <lineage>
        <taxon>Eukaryota</taxon>
        <taxon>Viridiplantae</taxon>
        <taxon>Streptophyta</taxon>
        <taxon>Embryophyta</taxon>
        <taxon>Tracheophyta</taxon>
        <taxon>Spermatophyta</taxon>
        <taxon>Magnoliopsida</taxon>
        <taxon>eudicotyledons</taxon>
        <taxon>Gunneridae</taxon>
        <taxon>Pentapetalae</taxon>
        <taxon>rosids</taxon>
        <taxon>fabids</taxon>
        <taxon>Malpighiales</taxon>
        <taxon>Salicaceae</taxon>
        <taxon>Saliceae</taxon>
        <taxon>Salix</taxon>
    </lineage>
</organism>
<accession>A0A9Q0W7T8</accession>
<comment type="caution">
    <text evidence="1">The sequence shown here is derived from an EMBL/GenBank/DDBJ whole genome shotgun (WGS) entry which is preliminary data.</text>
</comment>
<sequence>MKLTGSTFDQRVLCFKPLSSGQLGEVYEVNGDRVAVILDIGNDNKEDELEKDEKLTEHPAKALVYWIDAKDIEHDPDTEMEYCYIATEVLRSMQPLIVYFPDSSQWLSRAVPKSNRKDFLNKVQEMFDKLSSPVVLICGQNKVETGSKEKERF</sequence>
<reference evidence="1" key="1">
    <citation type="submission" date="2022-11" db="EMBL/GenBank/DDBJ databases">
        <authorList>
            <person name="Hyden B.L."/>
            <person name="Feng K."/>
            <person name="Yates T."/>
            <person name="Jawdy S."/>
            <person name="Smart L.B."/>
            <person name="Muchero W."/>
        </authorList>
    </citation>
    <scope>NUCLEOTIDE SEQUENCE</scope>
    <source>
        <tissue evidence="1">Shoot tip</tissue>
    </source>
</reference>
<gene>
    <name evidence="1" type="ORF">OIU74_024912</name>
</gene>
<reference evidence="1" key="2">
    <citation type="journal article" date="2023" name="Int. J. Mol. Sci.">
        <title>De Novo Assembly and Annotation of 11 Diverse Shrub Willow (Salix) Genomes Reveals Novel Gene Organization in Sex-Linked Regions.</title>
        <authorList>
            <person name="Hyden B."/>
            <person name="Feng K."/>
            <person name="Yates T.B."/>
            <person name="Jawdy S."/>
            <person name="Cereghino C."/>
            <person name="Smart L.B."/>
            <person name="Muchero W."/>
        </authorList>
    </citation>
    <scope>NUCLEOTIDE SEQUENCE</scope>
    <source>
        <tissue evidence="1">Shoot tip</tissue>
    </source>
</reference>
<dbReference type="AlphaFoldDB" id="A0A9Q0W7T8"/>
<evidence type="ECO:0000313" key="1">
    <source>
        <dbReference type="EMBL" id="KAJ6762304.1"/>
    </source>
</evidence>
<evidence type="ECO:0000313" key="2">
    <source>
        <dbReference type="Proteomes" id="UP001151752"/>
    </source>
</evidence>
<dbReference type="Proteomes" id="UP001151752">
    <property type="component" value="Chromosome 19"/>
</dbReference>
<proteinExistence type="predicted"/>
<protein>
    <submittedName>
        <fullName evidence="1">AAA ATPASE putative</fullName>
    </submittedName>
</protein>
<dbReference type="EMBL" id="JAPFFM010000005">
    <property type="protein sequence ID" value="KAJ6762304.1"/>
    <property type="molecule type" value="Genomic_DNA"/>
</dbReference>